<accession>A0A1G2HS53</accession>
<feature type="transmembrane region" description="Helical" evidence="2">
    <location>
        <begin position="38"/>
        <end position="57"/>
    </location>
</feature>
<organism evidence="3 4">
    <name type="scientific">Candidatus Staskawiczbacteria bacterium RIFCSPHIGHO2_01_FULL_41_41</name>
    <dbReference type="NCBI Taxonomy" id="1802203"/>
    <lineage>
        <taxon>Bacteria</taxon>
        <taxon>Candidatus Staskawicziibacteriota</taxon>
    </lineage>
</organism>
<protein>
    <recommendedName>
        <fullName evidence="5">Glycosyltransferase RgtA/B/C/D-like domain-containing protein</fullName>
    </recommendedName>
</protein>
<feature type="transmembrane region" description="Helical" evidence="2">
    <location>
        <begin position="236"/>
        <end position="256"/>
    </location>
</feature>
<feature type="transmembrane region" description="Helical" evidence="2">
    <location>
        <begin position="213"/>
        <end position="231"/>
    </location>
</feature>
<keyword evidence="2" id="KW-0472">Membrane</keyword>
<name>A0A1G2HS53_9BACT</name>
<gene>
    <name evidence="3" type="ORF">A2822_02570</name>
</gene>
<reference evidence="3 4" key="1">
    <citation type="journal article" date="2016" name="Nat. Commun.">
        <title>Thousands of microbial genomes shed light on interconnected biogeochemical processes in an aquifer system.</title>
        <authorList>
            <person name="Anantharaman K."/>
            <person name="Brown C.T."/>
            <person name="Hug L.A."/>
            <person name="Sharon I."/>
            <person name="Castelle C.J."/>
            <person name="Probst A.J."/>
            <person name="Thomas B.C."/>
            <person name="Singh A."/>
            <person name="Wilkins M.J."/>
            <person name="Karaoz U."/>
            <person name="Brodie E.L."/>
            <person name="Williams K.H."/>
            <person name="Hubbard S.S."/>
            <person name="Banfield J.F."/>
        </authorList>
    </citation>
    <scope>NUCLEOTIDE SEQUENCE [LARGE SCALE GENOMIC DNA]</scope>
</reference>
<evidence type="ECO:0000313" key="3">
    <source>
        <dbReference type="EMBL" id="OGZ65374.1"/>
    </source>
</evidence>
<proteinExistence type="predicted"/>
<feature type="transmembrane region" description="Helical" evidence="2">
    <location>
        <begin position="14"/>
        <end position="32"/>
    </location>
</feature>
<evidence type="ECO:0000256" key="2">
    <source>
        <dbReference type="SAM" id="Phobius"/>
    </source>
</evidence>
<evidence type="ECO:0008006" key="5">
    <source>
        <dbReference type="Google" id="ProtNLM"/>
    </source>
</evidence>
<feature type="transmembrane region" description="Helical" evidence="2">
    <location>
        <begin position="64"/>
        <end position="84"/>
    </location>
</feature>
<feature type="transmembrane region" description="Helical" evidence="2">
    <location>
        <begin position="127"/>
        <end position="160"/>
    </location>
</feature>
<feature type="transmembrane region" description="Helical" evidence="2">
    <location>
        <begin position="172"/>
        <end position="193"/>
    </location>
</feature>
<feature type="compositionally biased region" description="Pro residues" evidence="1">
    <location>
        <begin position="326"/>
        <end position="342"/>
    </location>
</feature>
<keyword evidence="2" id="KW-0812">Transmembrane</keyword>
<sequence length="511" mass="56603">MLKKIRRLCDEKKTYVAVIAYVLIFISAISLFDAPMAIGLFFIVCLTAITFLILLIAGVHSKQIYGLFLLALLVHVAAVLVIQYTGFRLGGGADFEGYHKSAVLIADRFSQGNFSLDEAGLLNDFPVAIAIVYMITTPAMIVGQLFTAFLAALSILLLYYIILEIGGSQKAAFLAGIAAVFYPSYLYFGSVLLKDTMVTPLALAGILLSAKMLKYFSRWYFLAFFTLLIALTHLRFYVGLALMFSFIISWFLIASFGARNKIVYGFAIVFLLGFAPQIAGSGYYGFDNFKEFLNAQKITAYREVTYNSTAIVPVLAPEPAPIPTPVPVPQPAPVPQPQPAPASPYSQNMLSGEGSSFVIETGLGKGPLVFIKNSLLSFTYGLLGPFPWQIRYARQRVALLETFPWYVMIAFFLVSLVRLVRQRGAKHALGLHRFAVPLLLFSLLAMGSLTLFINNYGIITRIRIPVFMALFAVMSIALSGPIEQIYEKVSPYWRRGVYRLPFIRSPFKAGQ</sequence>
<feature type="transmembrane region" description="Helical" evidence="2">
    <location>
        <begin position="464"/>
        <end position="482"/>
    </location>
</feature>
<evidence type="ECO:0000256" key="1">
    <source>
        <dbReference type="SAM" id="MobiDB-lite"/>
    </source>
</evidence>
<feature type="transmembrane region" description="Helical" evidence="2">
    <location>
        <begin position="397"/>
        <end position="419"/>
    </location>
</feature>
<feature type="region of interest" description="Disordered" evidence="1">
    <location>
        <begin position="326"/>
        <end position="347"/>
    </location>
</feature>
<dbReference type="EMBL" id="MHOP01000023">
    <property type="protein sequence ID" value="OGZ65374.1"/>
    <property type="molecule type" value="Genomic_DNA"/>
</dbReference>
<feature type="transmembrane region" description="Helical" evidence="2">
    <location>
        <begin position="431"/>
        <end position="452"/>
    </location>
</feature>
<keyword evidence="2" id="KW-1133">Transmembrane helix</keyword>
<evidence type="ECO:0000313" key="4">
    <source>
        <dbReference type="Proteomes" id="UP000178774"/>
    </source>
</evidence>
<dbReference type="AlphaFoldDB" id="A0A1G2HS53"/>
<feature type="transmembrane region" description="Helical" evidence="2">
    <location>
        <begin position="262"/>
        <end position="286"/>
    </location>
</feature>
<dbReference type="Proteomes" id="UP000178774">
    <property type="component" value="Unassembled WGS sequence"/>
</dbReference>
<comment type="caution">
    <text evidence="3">The sequence shown here is derived from an EMBL/GenBank/DDBJ whole genome shotgun (WGS) entry which is preliminary data.</text>
</comment>